<dbReference type="AlphaFoldDB" id="C0R8K9"/>
<protein>
    <submittedName>
        <fullName evidence="1">Uncharacterized protein</fullName>
    </submittedName>
</protein>
<name>C0R8K9_BORVA</name>
<organism evidence="1 2">
    <name type="scientific">Borreliella valaisiana VS116</name>
    <dbReference type="NCBI Taxonomy" id="445987"/>
    <lineage>
        <taxon>Bacteria</taxon>
        <taxon>Pseudomonadati</taxon>
        <taxon>Spirochaetota</taxon>
        <taxon>Spirochaetia</taxon>
        <taxon>Spirochaetales</taxon>
        <taxon>Borreliaceae</taxon>
        <taxon>Borreliella</taxon>
    </lineage>
</organism>
<dbReference type="EMBL" id="CP001436">
    <property type="protein sequence ID" value="ACN52814.1"/>
    <property type="molecule type" value="Genomic_DNA"/>
</dbReference>
<dbReference type="HOGENOM" id="CLU_3340938_0_0_12"/>
<gene>
    <name evidence="1" type="ORF">BVAVS116_K0016</name>
</gene>
<keyword evidence="1" id="KW-0614">Plasmid</keyword>
<reference evidence="1 2" key="1">
    <citation type="journal article" date="2012" name="J. Bacteriol.">
        <title>Whole-Genome Sequences of Borrelia bissettii, Borrelia valaisiana, and Borrelia spielmanii.</title>
        <authorList>
            <person name="Schutzer S.E."/>
            <person name="Fraser-Liggett C.M."/>
            <person name="Qiu W.G."/>
            <person name="Kraiczy P."/>
            <person name="Mongodin E.F."/>
            <person name="Dunn J.J."/>
            <person name="Luft B.J."/>
            <person name="Casjens S.R."/>
        </authorList>
    </citation>
    <scope>NUCLEOTIDE SEQUENCE [LARGE SCALE GENOMIC DNA]</scope>
    <source>
        <strain evidence="1 2">VS116</strain>
        <plasmid evidence="1">VS116_lp36</plasmid>
    </source>
</reference>
<evidence type="ECO:0000313" key="2">
    <source>
        <dbReference type="Proteomes" id="UP000006163"/>
    </source>
</evidence>
<geneLocation type="plasmid" evidence="1 2">
    <name>VS116_lp36</name>
</geneLocation>
<accession>C0R8K9</accession>
<proteinExistence type="predicted"/>
<keyword evidence="2" id="KW-1185">Reference proteome</keyword>
<sequence length="37" mass="4446">MSCFYRRNFCSHHEKGYLKSIINLTNLSLSKIYVNHK</sequence>
<dbReference type="Proteomes" id="UP000006163">
    <property type="component" value="Plasmid VS116_lp36"/>
</dbReference>
<evidence type="ECO:0000313" key="1">
    <source>
        <dbReference type="EMBL" id="ACN52814.1"/>
    </source>
</evidence>